<evidence type="ECO:0000256" key="2">
    <source>
        <dbReference type="ARBA" id="ARBA00022729"/>
    </source>
</evidence>
<keyword evidence="3" id="KW-0677">Repeat</keyword>
<keyword evidence="2 6" id="KW-0732">Signal</keyword>
<keyword evidence="5" id="KW-0812">Transmembrane</keyword>
<dbReference type="GO" id="GO:0005886">
    <property type="term" value="C:plasma membrane"/>
    <property type="evidence" value="ECO:0007669"/>
    <property type="project" value="TreeGrafter"/>
</dbReference>
<keyword evidence="5" id="KW-0472">Membrane</keyword>
<feature type="compositionally biased region" description="Polar residues" evidence="4">
    <location>
        <begin position="376"/>
        <end position="387"/>
    </location>
</feature>
<feature type="chain" id="PRO_5013815865" evidence="6">
    <location>
        <begin position="33"/>
        <end position="455"/>
    </location>
</feature>
<dbReference type="EMBL" id="MRZV01000867">
    <property type="protein sequence ID" value="PIK43196.1"/>
    <property type="molecule type" value="Genomic_DNA"/>
</dbReference>
<dbReference type="InterPro" id="IPR032675">
    <property type="entry name" value="LRR_dom_sf"/>
</dbReference>
<keyword evidence="8" id="KW-1185">Reference proteome</keyword>
<sequence>MILIIFACLEKKVLQSSLLCLTTLTIQDAATAEQIMGEVHPSSSLTCGLLCEYDDWFQRAKCENRGFTTIPNSTGCEGANMLEIQNNNISLVTSDILSGYSNIVILDLSNNNIAHIKPGTFKHTHYIENIFLSRNQIKNLTDGTFIGPEHRLIRLFLDHNKLRHLYELTLKGLRKLTTLTFSNNLLHNLPEKLFMNLTSLQYLHLSGNKLKHLKNNIFSGLVRLKSISLDRNYLSSIPVGLFSGLESLTSVDLSYNHLTAIPTPEVLGIQSHLKYLNLYGNNFNSSSSIIPYLERNGLLVTITSNPFECDCNFKALQEWFQSVPEENQHLVTDGSPLECRWNGSLVPILDDLSPMCLIPSEYTTFSTSTMYPRKSLTSPAHINSSRQPPIETNDAVTTESSGNHDEAKTPSPLHSSGTCASYTSCYIALVLSSVVIILQFITLIVLYKNDRKSKK</sequence>
<keyword evidence="1" id="KW-0433">Leucine-rich repeat</keyword>
<evidence type="ECO:0000313" key="7">
    <source>
        <dbReference type="EMBL" id="PIK43196.1"/>
    </source>
</evidence>
<dbReference type="InterPro" id="IPR003591">
    <property type="entry name" value="Leu-rich_rpt_typical-subtyp"/>
</dbReference>
<feature type="transmembrane region" description="Helical" evidence="5">
    <location>
        <begin position="426"/>
        <end position="447"/>
    </location>
</feature>
<evidence type="ECO:0000256" key="4">
    <source>
        <dbReference type="SAM" id="MobiDB-lite"/>
    </source>
</evidence>
<dbReference type="InterPro" id="IPR001611">
    <property type="entry name" value="Leu-rich_rpt"/>
</dbReference>
<evidence type="ECO:0000256" key="5">
    <source>
        <dbReference type="SAM" id="Phobius"/>
    </source>
</evidence>
<comment type="caution">
    <text evidence="7">The sequence shown here is derived from an EMBL/GenBank/DDBJ whole genome shotgun (WGS) entry which is preliminary data.</text>
</comment>
<proteinExistence type="predicted"/>
<evidence type="ECO:0000256" key="6">
    <source>
        <dbReference type="SAM" id="SignalP"/>
    </source>
</evidence>
<dbReference type="AlphaFoldDB" id="A0A2G8K5A1"/>
<evidence type="ECO:0000313" key="8">
    <source>
        <dbReference type="Proteomes" id="UP000230750"/>
    </source>
</evidence>
<organism evidence="7 8">
    <name type="scientific">Stichopus japonicus</name>
    <name type="common">Sea cucumber</name>
    <dbReference type="NCBI Taxonomy" id="307972"/>
    <lineage>
        <taxon>Eukaryota</taxon>
        <taxon>Metazoa</taxon>
        <taxon>Echinodermata</taxon>
        <taxon>Eleutherozoa</taxon>
        <taxon>Echinozoa</taxon>
        <taxon>Holothuroidea</taxon>
        <taxon>Aspidochirotacea</taxon>
        <taxon>Aspidochirotida</taxon>
        <taxon>Stichopodidae</taxon>
        <taxon>Apostichopus</taxon>
    </lineage>
</organism>
<dbReference type="Gene3D" id="3.80.10.10">
    <property type="entry name" value="Ribonuclease Inhibitor"/>
    <property type="match status" value="3"/>
</dbReference>
<accession>A0A2G8K5A1</accession>
<evidence type="ECO:0000256" key="1">
    <source>
        <dbReference type="ARBA" id="ARBA00022614"/>
    </source>
</evidence>
<feature type="region of interest" description="Disordered" evidence="4">
    <location>
        <begin position="376"/>
        <end position="417"/>
    </location>
</feature>
<dbReference type="PANTHER" id="PTHR24369">
    <property type="entry name" value="ANTIGEN BSP, PUTATIVE-RELATED"/>
    <property type="match status" value="1"/>
</dbReference>
<dbReference type="PROSITE" id="PS51450">
    <property type="entry name" value="LRR"/>
    <property type="match status" value="3"/>
</dbReference>
<dbReference type="PANTHER" id="PTHR24369:SF210">
    <property type="entry name" value="CHAOPTIN-RELATED"/>
    <property type="match status" value="1"/>
</dbReference>
<evidence type="ECO:0000256" key="3">
    <source>
        <dbReference type="ARBA" id="ARBA00022737"/>
    </source>
</evidence>
<dbReference type="OrthoDB" id="676979at2759"/>
<dbReference type="SUPFAM" id="SSF52058">
    <property type="entry name" value="L domain-like"/>
    <property type="match status" value="1"/>
</dbReference>
<dbReference type="SMART" id="SM00369">
    <property type="entry name" value="LRR_TYP"/>
    <property type="match status" value="7"/>
</dbReference>
<name>A0A2G8K5A1_STIJA</name>
<reference evidence="7 8" key="1">
    <citation type="journal article" date="2017" name="PLoS Biol.">
        <title>The sea cucumber genome provides insights into morphological evolution and visceral regeneration.</title>
        <authorList>
            <person name="Zhang X."/>
            <person name="Sun L."/>
            <person name="Yuan J."/>
            <person name="Sun Y."/>
            <person name="Gao Y."/>
            <person name="Zhang L."/>
            <person name="Li S."/>
            <person name="Dai H."/>
            <person name="Hamel J.F."/>
            <person name="Liu C."/>
            <person name="Yu Y."/>
            <person name="Liu S."/>
            <person name="Lin W."/>
            <person name="Guo K."/>
            <person name="Jin S."/>
            <person name="Xu P."/>
            <person name="Storey K.B."/>
            <person name="Huan P."/>
            <person name="Zhang T."/>
            <person name="Zhou Y."/>
            <person name="Zhang J."/>
            <person name="Lin C."/>
            <person name="Li X."/>
            <person name="Xing L."/>
            <person name="Huo D."/>
            <person name="Sun M."/>
            <person name="Wang L."/>
            <person name="Mercier A."/>
            <person name="Li F."/>
            <person name="Yang H."/>
            <person name="Xiang J."/>
        </authorList>
    </citation>
    <scope>NUCLEOTIDE SEQUENCE [LARGE SCALE GENOMIC DNA]</scope>
    <source>
        <strain evidence="7">Shaxun</strain>
        <tissue evidence="7">Muscle</tissue>
    </source>
</reference>
<dbReference type="Pfam" id="PF00560">
    <property type="entry name" value="LRR_1"/>
    <property type="match status" value="1"/>
</dbReference>
<dbReference type="InterPro" id="IPR050541">
    <property type="entry name" value="LRR_TM_domain-containing"/>
</dbReference>
<dbReference type="Proteomes" id="UP000230750">
    <property type="component" value="Unassembled WGS sequence"/>
</dbReference>
<protein>
    <submittedName>
        <fullName evidence="7">Uncharacterized protein</fullName>
    </submittedName>
</protein>
<dbReference type="STRING" id="307972.A0A2G8K5A1"/>
<keyword evidence="5" id="KW-1133">Transmembrane helix</keyword>
<feature type="signal peptide" evidence="6">
    <location>
        <begin position="1"/>
        <end position="32"/>
    </location>
</feature>
<gene>
    <name evidence="7" type="ORF">BSL78_19952</name>
</gene>
<dbReference type="Pfam" id="PF13855">
    <property type="entry name" value="LRR_8"/>
    <property type="match status" value="2"/>
</dbReference>